<gene>
    <name evidence="1" type="ORF">LCGC14_0583900</name>
</gene>
<protein>
    <submittedName>
        <fullName evidence="1">Uncharacterized protein</fullName>
    </submittedName>
</protein>
<sequence length="132" mass="13724">MADTVNRRSYGPEAAEVQIAVPADTNQALGTVIQFAQRVRRLFVRNLGLFPVTLEVQQSPVTGGGAAFVTVTGTSTTIVAGGEAPIEFAGLVNDPVLRLFGSGTGGSSVLRVAIDDLDLLDNFRQTGTYGAG</sequence>
<comment type="caution">
    <text evidence="1">The sequence shown here is derived from an EMBL/GenBank/DDBJ whole genome shotgun (WGS) entry which is preliminary data.</text>
</comment>
<evidence type="ECO:0000313" key="1">
    <source>
        <dbReference type="EMBL" id="KKN55299.1"/>
    </source>
</evidence>
<proteinExistence type="predicted"/>
<dbReference type="AlphaFoldDB" id="A0A0F9RKN2"/>
<name>A0A0F9RKN2_9ZZZZ</name>
<organism evidence="1">
    <name type="scientific">marine sediment metagenome</name>
    <dbReference type="NCBI Taxonomy" id="412755"/>
    <lineage>
        <taxon>unclassified sequences</taxon>
        <taxon>metagenomes</taxon>
        <taxon>ecological metagenomes</taxon>
    </lineage>
</organism>
<accession>A0A0F9RKN2</accession>
<reference evidence="1" key="1">
    <citation type="journal article" date="2015" name="Nature">
        <title>Complex archaea that bridge the gap between prokaryotes and eukaryotes.</title>
        <authorList>
            <person name="Spang A."/>
            <person name="Saw J.H."/>
            <person name="Jorgensen S.L."/>
            <person name="Zaremba-Niedzwiedzka K."/>
            <person name="Martijn J."/>
            <person name="Lind A.E."/>
            <person name="van Eijk R."/>
            <person name="Schleper C."/>
            <person name="Guy L."/>
            <person name="Ettema T.J."/>
        </authorList>
    </citation>
    <scope>NUCLEOTIDE SEQUENCE</scope>
</reference>
<dbReference type="EMBL" id="LAZR01000891">
    <property type="protein sequence ID" value="KKN55299.1"/>
    <property type="molecule type" value="Genomic_DNA"/>
</dbReference>